<comment type="catalytic activity">
    <reaction evidence="12">
        <text>S-hexadecanoyl-L-cysteinyl-[protein] + H2O = L-cysteinyl-[protein] + hexadecanoate + H(+)</text>
        <dbReference type="Rhea" id="RHEA:19233"/>
        <dbReference type="Rhea" id="RHEA-COMP:10131"/>
        <dbReference type="Rhea" id="RHEA-COMP:11032"/>
        <dbReference type="ChEBI" id="CHEBI:7896"/>
        <dbReference type="ChEBI" id="CHEBI:15377"/>
        <dbReference type="ChEBI" id="CHEBI:15378"/>
        <dbReference type="ChEBI" id="CHEBI:29950"/>
        <dbReference type="ChEBI" id="CHEBI:74151"/>
        <dbReference type="EC" id="3.1.2.22"/>
    </reaction>
</comment>
<dbReference type="EC" id="3.1.2.22" evidence="3"/>
<evidence type="ECO:0000256" key="8">
    <source>
        <dbReference type="ARBA" id="ARBA00022832"/>
    </source>
</evidence>
<organism evidence="14 15">
    <name type="scientific">Aspergillus ellipticus CBS 707.79</name>
    <dbReference type="NCBI Taxonomy" id="1448320"/>
    <lineage>
        <taxon>Eukaryota</taxon>
        <taxon>Fungi</taxon>
        <taxon>Dikarya</taxon>
        <taxon>Ascomycota</taxon>
        <taxon>Pezizomycotina</taxon>
        <taxon>Eurotiomycetes</taxon>
        <taxon>Eurotiomycetidae</taxon>
        <taxon>Eurotiales</taxon>
        <taxon>Aspergillaceae</taxon>
        <taxon>Aspergillus</taxon>
        <taxon>Aspergillus subgen. Circumdati</taxon>
    </lineage>
</organism>
<evidence type="ECO:0000313" key="15">
    <source>
        <dbReference type="Proteomes" id="UP000247810"/>
    </source>
</evidence>
<keyword evidence="9" id="KW-0443">Lipid metabolism</keyword>
<evidence type="ECO:0000256" key="7">
    <source>
        <dbReference type="ARBA" id="ARBA00022801"/>
    </source>
</evidence>
<evidence type="ECO:0000256" key="5">
    <source>
        <dbReference type="ARBA" id="ARBA00022487"/>
    </source>
</evidence>
<evidence type="ECO:0000256" key="4">
    <source>
        <dbReference type="ARBA" id="ARBA00014923"/>
    </source>
</evidence>
<dbReference type="VEuPathDB" id="FungiDB:BO71DRAFT_401001"/>
<evidence type="ECO:0000256" key="10">
    <source>
        <dbReference type="ARBA" id="ARBA00029392"/>
    </source>
</evidence>
<evidence type="ECO:0000256" key="2">
    <source>
        <dbReference type="ARBA" id="ARBA00006499"/>
    </source>
</evidence>
<dbReference type="GO" id="GO:0005737">
    <property type="term" value="C:cytoplasm"/>
    <property type="evidence" value="ECO:0007669"/>
    <property type="project" value="UniProtKB-SubCell"/>
</dbReference>
<dbReference type="Gene3D" id="3.40.50.1820">
    <property type="entry name" value="alpha/beta hydrolase"/>
    <property type="match status" value="1"/>
</dbReference>
<evidence type="ECO:0000256" key="12">
    <source>
        <dbReference type="ARBA" id="ARBA00047337"/>
    </source>
</evidence>
<keyword evidence="5" id="KW-0719">Serine esterase</keyword>
<dbReference type="Pfam" id="PF02230">
    <property type="entry name" value="Abhydrolase_2"/>
    <property type="match status" value="1"/>
</dbReference>
<dbReference type="GO" id="GO:0006631">
    <property type="term" value="P:fatty acid metabolic process"/>
    <property type="evidence" value="ECO:0007669"/>
    <property type="project" value="UniProtKB-KW"/>
</dbReference>
<evidence type="ECO:0000256" key="9">
    <source>
        <dbReference type="ARBA" id="ARBA00023098"/>
    </source>
</evidence>
<sequence>MPPRAPYIVPALKKHTATVIMAHGLGDSGAGWMALAQNWRRRGMFDEVAFIFPNAPMIPITVNFGMSMPGWYDISKLGRDLDFEESIRSQDEPGVLRSRDYFNTLIKEQIDQGIKPSRIVLGGFSQGGAISLFAGITNKEKLGGVFGLSCYLLLSDRIKNYIPEDWPNKKTPFFMGHGLEDDMVKYDFGKKSADLLQEMGLEDVKFNSYPDLGHSADPAEIEDLEKFLNKAIPPEEASAGL</sequence>
<dbReference type="PANTHER" id="PTHR10655:SF17">
    <property type="entry name" value="LYSOPHOSPHOLIPASE-LIKE PROTEIN 1"/>
    <property type="match status" value="1"/>
</dbReference>
<name>A0A319D399_9EURO</name>
<evidence type="ECO:0000256" key="6">
    <source>
        <dbReference type="ARBA" id="ARBA00022490"/>
    </source>
</evidence>
<dbReference type="EMBL" id="KZ825931">
    <property type="protein sequence ID" value="PYH91926.1"/>
    <property type="molecule type" value="Genomic_DNA"/>
</dbReference>
<comment type="subcellular location">
    <subcellularLocation>
        <location evidence="1">Cytoplasm</location>
    </subcellularLocation>
</comment>
<dbReference type="PANTHER" id="PTHR10655">
    <property type="entry name" value="LYSOPHOSPHOLIPASE-RELATED"/>
    <property type="match status" value="1"/>
</dbReference>
<evidence type="ECO:0000313" key="14">
    <source>
        <dbReference type="EMBL" id="PYH91926.1"/>
    </source>
</evidence>
<comment type="similarity">
    <text evidence="2">Belongs to the AB hydrolase superfamily. AB hydrolase 2 family.</text>
</comment>
<evidence type="ECO:0000256" key="11">
    <source>
        <dbReference type="ARBA" id="ARBA00031195"/>
    </source>
</evidence>
<dbReference type="GO" id="GO:0052689">
    <property type="term" value="F:carboxylic ester hydrolase activity"/>
    <property type="evidence" value="ECO:0007669"/>
    <property type="project" value="UniProtKB-KW"/>
</dbReference>
<feature type="domain" description="Phospholipase/carboxylesterase/thioesterase" evidence="13">
    <location>
        <begin position="7"/>
        <end position="231"/>
    </location>
</feature>
<evidence type="ECO:0000256" key="1">
    <source>
        <dbReference type="ARBA" id="ARBA00004496"/>
    </source>
</evidence>
<evidence type="ECO:0000259" key="13">
    <source>
        <dbReference type="Pfam" id="PF02230"/>
    </source>
</evidence>
<dbReference type="Proteomes" id="UP000247810">
    <property type="component" value="Unassembled WGS sequence"/>
</dbReference>
<gene>
    <name evidence="14" type="ORF">BO71DRAFT_401001</name>
</gene>
<keyword evidence="8" id="KW-0276">Fatty acid metabolism</keyword>
<dbReference type="FunFam" id="3.40.50.1820:FF:000010">
    <property type="entry name" value="Acyl-protein thioesterase 2"/>
    <property type="match status" value="1"/>
</dbReference>
<keyword evidence="6" id="KW-0963">Cytoplasm</keyword>
<dbReference type="GO" id="GO:0008474">
    <property type="term" value="F:palmitoyl-(protein) hydrolase activity"/>
    <property type="evidence" value="ECO:0007669"/>
    <property type="project" value="UniProtKB-EC"/>
</dbReference>
<dbReference type="STRING" id="1448320.A0A319D399"/>
<dbReference type="OrthoDB" id="2418081at2759"/>
<dbReference type="InterPro" id="IPR050565">
    <property type="entry name" value="LYPA1-2/EST-like"/>
</dbReference>
<reference evidence="14 15" key="1">
    <citation type="submission" date="2018-02" db="EMBL/GenBank/DDBJ databases">
        <title>The genomes of Aspergillus section Nigri reveals drivers in fungal speciation.</title>
        <authorList>
            <consortium name="DOE Joint Genome Institute"/>
            <person name="Vesth T.C."/>
            <person name="Nybo J."/>
            <person name="Theobald S."/>
            <person name="Brandl J."/>
            <person name="Frisvad J.C."/>
            <person name="Nielsen K.F."/>
            <person name="Lyhne E.K."/>
            <person name="Kogle M.E."/>
            <person name="Kuo A."/>
            <person name="Riley R."/>
            <person name="Clum A."/>
            <person name="Nolan M."/>
            <person name="Lipzen A."/>
            <person name="Salamov A."/>
            <person name="Henrissat B."/>
            <person name="Wiebenga A."/>
            <person name="De vries R.P."/>
            <person name="Grigoriev I.V."/>
            <person name="Mortensen U.H."/>
            <person name="Andersen M.R."/>
            <person name="Baker S.E."/>
        </authorList>
    </citation>
    <scope>NUCLEOTIDE SEQUENCE [LARGE SCALE GENOMIC DNA]</scope>
    <source>
        <strain evidence="14 15">CBS 707.79</strain>
    </source>
</reference>
<proteinExistence type="inferred from homology"/>
<comment type="function">
    <text evidence="10">Hydrolyzes fatty acids from S-acylated cysteine residues in proteins with a strong preference for palmitoylated G-alpha proteins over other acyl substrates. Mediates the deacylation of G-alpha proteins such as GPA1 in vivo, but has weak or no activity toward palmitoylated Ras proteins. Has weak lysophospholipase activity in vitro; however such activity may not exist in vivo.</text>
</comment>
<dbReference type="SUPFAM" id="SSF53474">
    <property type="entry name" value="alpha/beta-Hydrolases"/>
    <property type="match status" value="1"/>
</dbReference>
<dbReference type="InterPro" id="IPR003140">
    <property type="entry name" value="PLipase/COase/thioEstase"/>
</dbReference>
<protein>
    <recommendedName>
        <fullName evidence="4">Acyl-protein thioesterase 1</fullName>
        <ecNumber evidence="3">3.1.2.22</ecNumber>
    </recommendedName>
    <alternativeName>
        <fullName evidence="11">Palmitoyl-protein hydrolase</fullName>
    </alternativeName>
</protein>
<keyword evidence="7" id="KW-0378">Hydrolase</keyword>
<evidence type="ECO:0000256" key="3">
    <source>
        <dbReference type="ARBA" id="ARBA00012423"/>
    </source>
</evidence>
<keyword evidence="15" id="KW-1185">Reference proteome</keyword>
<dbReference type="InterPro" id="IPR029058">
    <property type="entry name" value="AB_hydrolase_fold"/>
</dbReference>
<dbReference type="AlphaFoldDB" id="A0A319D399"/>
<accession>A0A319D399</accession>